<accession>A0ABY6F8C9</accession>
<dbReference type="Proteomes" id="UP001063228">
    <property type="component" value="Chromosome"/>
</dbReference>
<proteinExistence type="predicted"/>
<evidence type="ECO:0000313" key="2">
    <source>
        <dbReference type="Proteomes" id="UP001063228"/>
    </source>
</evidence>
<dbReference type="InterPro" id="IPR040547">
    <property type="entry name" value="CdiI"/>
</dbReference>
<evidence type="ECO:0000313" key="1">
    <source>
        <dbReference type="EMBL" id="UXZ94140.1"/>
    </source>
</evidence>
<gene>
    <name evidence="1" type="ORF">K3169_17360</name>
</gene>
<sequence length="67" mass="7676">MSEWYMDVRDTPLPQLELGSICRALRQNLFVEELIPFAESFLEQDVLAGERYDGELIAALTRLNSNS</sequence>
<organism evidence="1 2">
    <name type="scientific">Pseudomonas phytophila</name>
    <dbReference type="NCBI Taxonomy" id="2867264"/>
    <lineage>
        <taxon>Bacteria</taxon>
        <taxon>Pseudomonadati</taxon>
        <taxon>Pseudomonadota</taxon>
        <taxon>Gammaproteobacteria</taxon>
        <taxon>Pseudomonadales</taxon>
        <taxon>Pseudomonadaceae</taxon>
        <taxon>Pseudomonas</taxon>
    </lineage>
</organism>
<protein>
    <submittedName>
        <fullName evidence="1">Uncharacterized protein</fullName>
    </submittedName>
</protein>
<dbReference type="EMBL" id="CP081201">
    <property type="protein sequence ID" value="UXZ94140.1"/>
    <property type="molecule type" value="Genomic_DNA"/>
</dbReference>
<name>A0ABY6F8C9_9PSED</name>
<keyword evidence="2" id="KW-1185">Reference proteome</keyword>
<reference evidence="1" key="1">
    <citation type="submission" date="2021-08" db="EMBL/GenBank/DDBJ databases">
        <title>Complete genome sequence of Pseudomonas phytophila.</title>
        <authorList>
            <person name="Weir B.S."/>
            <person name="Templeton M.D."/>
            <person name="Arshed S."/>
            <person name="Andersen M.T."/>
            <person name="Jayaraman J."/>
        </authorList>
    </citation>
    <scope>NUCLEOTIDE SEQUENCE</scope>
    <source>
        <strain evidence="1">ICMP 23753</strain>
    </source>
</reference>
<dbReference type="Pfam" id="PF18616">
    <property type="entry name" value="CdiI_3"/>
    <property type="match status" value="1"/>
</dbReference>